<evidence type="ECO:0000313" key="2">
    <source>
        <dbReference type="EMBL" id="PVX30848.1"/>
    </source>
</evidence>
<name>A0A2U0SHN0_9SPHN</name>
<dbReference type="EMBL" id="QENQ01000001">
    <property type="protein sequence ID" value="PVX30848.1"/>
    <property type="molecule type" value="Genomic_DNA"/>
</dbReference>
<keyword evidence="3" id="KW-1185">Reference proteome</keyword>
<accession>A0A2U0SHN0</accession>
<comment type="caution">
    <text evidence="2">The sequence shown here is derived from an EMBL/GenBank/DDBJ whole genome shotgun (WGS) entry which is preliminary data.</text>
</comment>
<evidence type="ECO:0000313" key="3">
    <source>
        <dbReference type="Proteomes" id="UP000245890"/>
    </source>
</evidence>
<reference evidence="2 3" key="1">
    <citation type="submission" date="2018-05" db="EMBL/GenBank/DDBJ databases">
        <title>Description of Sphingomonas pokkalii sp nov, isolated from the rhizosphere of saline tolerant pokkali rice and its draft genome analysis.</title>
        <authorList>
            <person name="Menon R."/>
            <person name="Kumari S."/>
            <person name="Rameshkumar N."/>
        </authorList>
    </citation>
    <scope>NUCLEOTIDE SEQUENCE [LARGE SCALE GENOMIC DNA]</scope>
    <source>
        <strain evidence="2 3">L3B27</strain>
    </source>
</reference>
<dbReference type="InterPro" id="IPR006311">
    <property type="entry name" value="TAT_signal"/>
</dbReference>
<evidence type="ECO:0008006" key="4">
    <source>
        <dbReference type="Google" id="ProtNLM"/>
    </source>
</evidence>
<dbReference type="GO" id="GO:0009055">
    <property type="term" value="F:electron transfer activity"/>
    <property type="evidence" value="ECO:0007669"/>
    <property type="project" value="InterPro"/>
</dbReference>
<feature type="signal peptide" evidence="1">
    <location>
        <begin position="1"/>
        <end position="27"/>
    </location>
</feature>
<evidence type="ECO:0000256" key="1">
    <source>
        <dbReference type="SAM" id="SignalP"/>
    </source>
</evidence>
<dbReference type="OrthoDB" id="8537166at2"/>
<sequence length="204" mass="21599">MAPFLSIATRRRILATLALVTAGMVGACGSGAPAPAPTPAAPTPAGTGAGAAPKILVTIRELMDSTVDPAADGVWDAVGVHVTKAGVEQRLPRTDEEWKAVRRHAITLIEAMNLVKMEGRHAAPAGTKPGLGELSPTEIDARIARDRDSWNLYADSAQEQAVKALQAIDAKNVDALYRVGGDLDQRCEACHVTFWYPNSQRPAE</sequence>
<protein>
    <recommendedName>
        <fullName evidence="4">Cytochrome c</fullName>
    </recommendedName>
</protein>
<proteinExistence type="predicted"/>
<dbReference type="PROSITE" id="PS51318">
    <property type="entry name" value="TAT"/>
    <property type="match status" value="1"/>
</dbReference>
<dbReference type="InterPro" id="IPR010980">
    <property type="entry name" value="Cyt_c/b562"/>
</dbReference>
<feature type="chain" id="PRO_5015781915" description="Cytochrome c" evidence="1">
    <location>
        <begin position="28"/>
        <end position="204"/>
    </location>
</feature>
<dbReference type="GO" id="GO:0022900">
    <property type="term" value="P:electron transport chain"/>
    <property type="evidence" value="ECO:0007669"/>
    <property type="project" value="InterPro"/>
</dbReference>
<organism evidence="2 3">
    <name type="scientific">Sphingomonas pokkalii</name>
    <dbReference type="NCBI Taxonomy" id="2175090"/>
    <lineage>
        <taxon>Bacteria</taxon>
        <taxon>Pseudomonadati</taxon>
        <taxon>Pseudomonadota</taxon>
        <taxon>Alphaproteobacteria</taxon>
        <taxon>Sphingomonadales</taxon>
        <taxon>Sphingomonadaceae</taxon>
        <taxon>Sphingomonas</taxon>
    </lineage>
</organism>
<dbReference type="RefSeq" id="WP_116470247.1">
    <property type="nucleotide sequence ID" value="NZ_QENQ01000001.1"/>
</dbReference>
<gene>
    <name evidence="2" type="ORF">DD559_17190</name>
</gene>
<dbReference type="GO" id="GO:0020037">
    <property type="term" value="F:heme binding"/>
    <property type="evidence" value="ECO:0007669"/>
    <property type="project" value="InterPro"/>
</dbReference>
<dbReference type="SUPFAM" id="SSF47175">
    <property type="entry name" value="Cytochromes"/>
    <property type="match status" value="1"/>
</dbReference>
<dbReference type="Gene3D" id="1.20.120.10">
    <property type="entry name" value="Cytochrome c/b562"/>
    <property type="match status" value="1"/>
</dbReference>
<dbReference type="AlphaFoldDB" id="A0A2U0SHN0"/>
<dbReference type="GO" id="GO:0005506">
    <property type="term" value="F:iron ion binding"/>
    <property type="evidence" value="ECO:0007669"/>
    <property type="project" value="InterPro"/>
</dbReference>
<keyword evidence="1" id="KW-0732">Signal</keyword>
<dbReference type="Proteomes" id="UP000245890">
    <property type="component" value="Unassembled WGS sequence"/>
</dbReference>